<dbReference type="Pfam" id="PF01738">
    <property type="entry name" value="DLH"/>
    <property type="match status" value="1"/>
</dbReference>
<dbReference type="AlphaFoldDB" id="W7I2I8"/>
<dbReference type="InterPro" id="IPR029058">
    <property type="entry name" value="AB_hydrolase_fold"/>
</dbReference>
<proteinExistence type="predicted"/>
<name>W7I2I8_9PEZI</name>
<gene>
    <name evidence="2" type="ORF">DRE_04084</name>
</gene>
<dbReference type="Proteomes" id="UP000024837">
    <property type="component" value="Unassembled WGS sequence"/>
</dbReference>
<dbReference type="EMBL" id="KI966416">
    <property type="protein sequence ID" value="EWC46597.1"/>
    <property type="molecule type" value="Genomic_DNA"/>
</dbReference>
<evidence type="ECO:0000313" key="3">
    <source>
        <dbReference type="Proteomes" id="UP000024837"/>
    </source>
</evidence>
<dbReference type="InterPro" id="IPR002925">
    <property type="entry name" value="Dienelactn_hydro"/>
</dbReference>
<dbReference type="GO" id="GO:0016787">
    <property type="term" value="F:hydrolase activity"/>
    <property type="evidence" value="ECO:0007669"/>
    <property type="project" value="InterPro"/>
</dbReference>
<sequence length="270" mass="29483">MSQLPSTCCMRGSIHAGSTTGTEQVVHGLQTYVASPADPSSPVKGTVVIIADAFGWDFINLRLLADSYARRGGFRVLLPDFHSGKSLSKDHLDLAFPMPGRTPTNSIALVTGIPQFLYWLWSHRQSVSLPIITTFFASLHAEQSRIAARTGVAGFCWGGRYAVLMHDHVDAIYAAHPSFLQVPADVAAISKPVSFALGEKDTVLPMPQIEKLKGVLSKKKDSLESEVIVYEGMPHSFAVRGNPEIEEAKKGLEDSETQAVEWFTKHLHAE</sequence>
<dbReference type="OrthoDB" id="17560at2759"/>
<keyword evidence="3" id="KW-1185">Reference proteome</keyword>
<dbReference type="SUPFAM" id="SSF53474">
    <property type="entry name" value="alpha/beta-Hydrolases"/>
    <property type="match status" value="1"/>
</dbReference>
<evidence type="ECO:0000313" key="2">
    <source>
        <dbReference type="EMBL" id="EWC46597.1"/>
    </source>
</evidence>
<evidence type="ECO:0000259" key="1">
    <source>
        <dbReference type="Pfam" id="PF01738"/>
    </source>
</evidence>
<feature type="domain" description="Dienelactone hydrolase" evidence="1">
    <location>
        <begin position="30"/>
        <end position="266"/>
    </location>
</feature>
<accession>W7I2I8</accession>
<dbReference type="PANTHER" id="PTHR17630:SF105">
    <property type="entry name" value="DIENELACTONE HYDROLASE FAMILY PROTEIN (AFU_ORTHOLOGUE AFUA_4G08790)"/>
    <property type="match status" value="1"/>
</dbReference>
<dbReference type="HOGENOM" id="CLU_054590_2_3_1"/>
<protein>
    <recommendedName>
        <fullName evidence="1">Dienelactone hydrolase domain-containing protein</fullName>
    </recommendedName>
</protein>
<dbReference type="PANTHER" id="PTHR17630">
    <property type="entry name" value="DIENELACTONE HYDROLASE"/>
    <property type="match status" value="1"/>
</dbReference>
<reference evidence="2 3" key="1">
    <citation type="submission" date="2013-05" db="EMBL/GenBank/DDBJ databases">
        <title>Drechslerella stenobrocha genome reveals carnivorous origination and mechanical trapping mechanism of predatory fungi.</title>
        <authorList>
            <person name="Liu X."/>
            <person name="Zhang W."/>
            <person name="Liu K."/>
        </authorList>
    </citation>
    <scope>NUCLEOTIDE SEQUENCE [LARGE SCALE GENOMIC DNA]</scope>
    <source>
        <strain evidence="2 3">248</strain>
    </source>
</reference>
<dbReference type="Gene3D" id="3.40.50.1820">
    <property type="entry name" value="alpha/beta hydrolase"/>
    <property type="match status" value="1"/>
</dbReference>
<organism evidence="2 3">
    <name type="scientific">Drechslerella stenobrocha 248</name>
    <dbReference type="NCBI Taxonomy" id="1043628"/>
    <lineage>
        <taxon>Eukaryota</taxon>
        <taxon>Fungi</taxon>
        <taxon>Dikarya</taxon>
        <taxon>Ascomycota</taxon>
        <taxon>Pezizomycotina</taxon>
        <taxon>Orbiliomycetes</taxon>
        <taxon>Orbiliales</taxon>
        <taxon>Orbiliaceae</taxon>
        <taxon>Drechslerella</taxon>
    </lineage>
</organism>